<keyword evidence="3" id="KW-0804">Transcription</keyword>
<dbReference type="RefSeq" id="WP_051630631.1">
    <property type="nucleotide sequence ID" value="NZ_BMLF01000002.1"/>
</dbReference>
<dbReference type="EMBL" id="BMLF01000002">
    <property type="protein sequence ID" value="GGM05190.1"/>
    <property type="molecule type" value="Genomic_DNA"/>
</dbReference>
<evidence type="ECO:0000259" key="5">
    <source>
        <dbReference type="PROSITE" id="PS50977"/>
    </source>
</evidence>
<dbReference type="PANTHER" id="PTHR30055">
    <property type="entry name" value="HTH-TYPE TRANSCRIPTIONAL REGULATOR RUTR"/>
    <property type="match status" value="1"/>
</dbReference>
<dbReference type="PRINTS" id="PR00455">
    <property type="entry name" value="HTHTETR"/>
</dbReference>
<evidence type="ECO:0000256" key="1">
    <source>
        <dbReference type="ARBA" id="ARBA00023015"/>
    </source>
</evidence>
<evidence type="ECO:0000313" key="6">
    <source>
        <dbReference type="EMBL" id="GGM05190.1"/>
    </source>
</evidence>
<evidence type="ECO:0000256" key="4">
    <source>
        <dbReference type="PROSITE-ProRule" id="PRU00335"/>
    </source>
</evidence>
<reference evidence="6" key="2">
    <citation type="submission" date="2020-09" db="EMBL/GenBank/DDBJ databases">
        <authorList>
            <person name="Sun Q."/>
            <person name="Zhou Y."/>
        </authorList>
    </citation>
    <scope>NUCLEOTIDE SEQUENCE</scope>
    <source>
        <strain evidence="6">CGMCC 1.6293</strain>
    </source>
</reference>
<keyword evidence="2 4" id="KW-0238">DNA-binding</keyword>
<protein>
    <submittedName>
        <fullName evidence="6">TetR family transcriptional regulator</fullName>
    </submittedName>
</protein>
<proteinExistence type="predicted"/>
<dbReference type="InterPro" id="IPR001647">
    <property type="entry name" value="HTH_TetR"/>
</dbReference>
<dbReference type="AlphaFoldDB" id="A0A917T134"/>
<comment type="caution">
    <text evidence="6">The sequence shown here is derived from an EMBL/GenBank/DDBJ whole genome shotgun (WGS) entry which is preliminary data.</text>
</comment>
<dbReference type="SUPFAM" id="SSF48498">
    <property type="entry name" value="Tetracyclin repressor-like, C-terminal domain"/>
    <property type="match status" value="1"/>
</dbReference>
<dbReference type="InterPro" id="IPR009057">
    <property type="entry name" value="Homeodomain-like_sf"/>
</dbReference>
<keyword evidence="7" id="KW-1185">Reference proteome</keyword>
<dbReference type="GO" id="GO:0003700">
    <property type="term" value="F:DNA-binding transcription factor activity"/>
    <property type="evidence" value="ECO:0007669"/>
    <property type="project" value="TreeGrafter"/>
</dbReference>
<dbReference type="Gene3D" id="1.10.357.10">
    <property type="entry name" value="Tetracycline Repressor, domain 2"/>
    <property type="match status" value="1"/>
</dbReference>
<dbReference type="InterPro" id="IPR041490">
    <property type="entry name" value="KstR2_TetR_C"/>
</dbReference>
<evidence type="ECO:0000256" key="3">
    <source>
        <dbReference type="ARBA" id="ARBA00023163"/>
    </source>
</evidence>
<dbReference type="PROSITE" id="PS50977">
    <property type="entry name" value="HTH_TETR_2"/>
    <property type="match status" value="1"/>
</dbReference>
<dbReference type="SUPFAM" id="SSF46689">
    <property type="entry name" value="Homeodomain-like"/>
    <property type="match status" value="1"/>
</dbReference>
<dbReference type="Pfam" id="PF00440">
    <property type="entry name" value="TetR_N"/>
    <property type="match status" value="1"/>
</dbReference>
<accession>A0A917T134</accession>
<feature type="DNA-binding region" description="H-T-H motif" evidence="4">
    <location>
        <begin position="38"/>
        <end position="57"/>
    </location>
</feature>
<dbReference type="InterPro" id="IPR050109">
    <property type="entry name" value="HTH-type_TetR-like_transc_reg"/>
</dbReference>
<dbReference type="InterPro" id="IPR036271">
    <property type="entry name" value="Tet_transcr_reg_TetR-rel_C_sf"/>
</dbReference>
<reference evidence="6" key="1">
    <citation type="journal article" date="2014" name="Int. J. Syst. Evol. Microbiol.">
        <title>Complete genome sequence of Corynebacterium casei LMG S-19264T (=DSM 44701T), isolated from a smear-ripened cheese.</title>
        <authorList>
            <consortium name="US DOE Joint Genome Institute (JGI-PGF)"/>
            <person name="Walter F."/>
            <person name="Albersmeier A."/>
            <person name="Kalinowski J."/>
            <person name="Ruckert C."/>
        </authorList>
    </citation>
    <scope>NUCLEOTIDE SEQUENCE</scope>
    <source>
        <strain evidence="6">CGMCC 1.6293</strain>
    </source>
</reference>
<dbReference type="PANTHER" id="PTHR30055:SF234">
    <property type="entry name" value="HTH-TYPE TRANSCRIPTIONAL REGULATOR BETI"/>
    <property type="match status" value="1"/>
</dbReference>
<dbReference type="GO" id="GO:0000976">
    <property type="term" value="F:transcription cis-regulatory region binding"/>
    <property type="evidence" value="ECO:0007669"/>
    <property type="project" value="TreeGrafter"/>
</dbReference>
<name>A0A917T134_9RHOB</name>
<organism evidence="6 7">
    <name type="scientific">Pseudooceanicola nanhaiensis</name>
    <dbReference type="NCBI Taxonomy" id="375761"/>
    <lineage>
        <taxon>Bacteria</taxon>
        <taxon>Pseudomonadati</taxon>
        <taxon>Pseudomonadota</taxon>
        <taxon>Alphaproteobacteria</taxon>
        <taxon>Rhodobacterales</taxon>
        <taxon>Paracoccaceae</taxon>
        <taxon>Pseudooceanicola</taxon>
    </lineage>
</organism>
<dbReference type="Pfam" id="PF17932">
    <property type="entry name" value="TetR_C_24"/>
    <property type="match status" value="1"/>
</dbReference>
<evidence type="ECO:0000313" key="7">
    <source>
        <dbReference type="Proteomes" id="UP000649829"/>
    </source>
</evidence>
<dbReference type="Gene3D" id="1.10.10.60">
    <property type="entry name" value="Homeodomain-like"/>
    <property type="match status" value="1"/>
</dbReference>
<evidence type="ECO:0000256" key="2">
    <source>
        <dbReference type="ARBA" id="ARBA00023125"/>
    </source>
</evidence>
<feature type="domain" description="HTH tetR-type" evidence="5">
    <location>
        <begin position="15"/>
        <end position="75"/>
    </location>
</feature>
<keyword evidence="1" id="KW-0805">Transcription regulation</keyword>
<gene>
    <name evidence="6" type="ORF">GCM10011534_28710</name>
</gene>
<dbReference type="Proteomes" id="UP000649829">
    <property type="component" value="Unassembled WGS sequence"/>
</dbReference>
<sequence length="214" mass="23976">MTEGPGKSLARRKKGWRKDEIIAAAAECFMRHGYQSTTVDDVAARLGCTKGRIYHYYASKTDLFFDVHREGMDRLFTALAPAMAVPGDGLTVLEAMCLAHAQAMLEHHTFENVVAQGVHMHRFDGATPEHKVAVQDLIDSRDTFEWHFKQAIRRAIDDGSLRDVDVAVTAKVILGALQWTLYWYRPAKGDTARTRAGLAQKLVDPLIEGLRPRD</sequence>